<evidence type="ECO:0000256" key="4">
    <source>
        <dbReference type="ARBA" id="ARBA00022840"/>
    </source>
</evidence>
<dbReference type="Proteomes" id="UP000297245">
    <property type="component" value="Unassembled WGS sequence"/>
</dbReference>
<keyword evidence="2" id="KW-0547">Nucleotide-binding</keyword>
<dbReference type="EMBL" id="ML179513">
    <property type="protein sequence ID" value="THU86090.1"/>
    <property type="molecule type" value="Genomic_DNA"/>
</dbReference>
<evidence type="ECO:0000313" key="8">
    <source>
        <dbReference type="Proteomes" id="UP000297245"/>
    </source>
</evidence>
<feature type="region of interest" description="Disordered" evidence="5">
    <location>
        <begin position="1"/>
        <end position="21"/>
    </location>
</feature>
<dbReference type="InterPro" id="IPR011009">
    <property type="entry name" value="Kinase-like_dom_sf"/>
</dbReference>
<dbReference type="GO" id="GO:0000165">
    <property type="term" value="P:MAPK cascade"/>
    <property type="evidence" value="ECO:0007669"/>
    <property type="project" value="UniProtKB-ARBA"/>
</dbReference>
<evidence type="ECO:0000256" key="3">
    <source>
        <dbReference type="ARBA" id="ARBA00022777"/>
    </source>
</evidence>
<dbReference type="PROSITE" id="PS50011">
    <property type="entry name" value="PROTEIN_KINASE_DOM"/>
    <property type="match status" value="1"/>
</dbReference>
<sequence>MSNIIDTTPGPSSSTDVVGSSRKHYLTAHSHSNGGTDVDGEGLPRPLNLPWVKGILIGKGVDVTNVYLGLNSATGKIMAVKQFKLPNTATRPIDRVRLRGVVDFFQNEVKMMKDLDHKNVVKYLGWVITPGYLTLLLEYVPGGTIATCLQYHGRFQEEITKSFTMQLLDGLSYLHGNGIIHKALKGSSILVDHRGTCKISQFAFSERTQRRSREDKKYLPTKGRVFWMAPEVIEIDPDKWYDEKLDIWSLGCVVMEMWTGVRPWNGLDDIPVMFKLAVEKVSPPLPEHIQVGELGMDFKKRCFERSGCPFLFDIIMLVDLTKNDPLFSSEKLAEQQL</sequence>
<evidence type="ECO:0000313" key="7">
    <source>
        <dbReference type="EMBL" id="THU86090.1"/>
    </source>
</evidence>
<protein>
    <submittedName>
        <fullName evidence="7">Kinase-like protein</fullName>
    </submittedName>
</protein>
<dbReference type="OrthoDB" id="266718at2759"/>
<dbReference type="Gene3D" id="1.10.510.10">
    <property type="entry name" value="Transferase(Phosphotransferase) domain 1"/>
    <property type="match status" value="1"/>
</dbReference>
<evidence type="ECO:0000256" key="1">
    <source>
        <dbReference type="ARBA" id="ARBA00022679"/>
    </source>
</evidence>
<accession>A0A4S8LBP8</accession>
<organism evidence="7 8">
    <name type="scientific">Dendrothele bispora (strain CBS 962.96)</name>
    <dbReference type="NCBI Taxonomy" id="1314807"/>
    <lineage>
        <taxon>Eukaryota</taxon>
        <taxon>Fungi</taxon>
        <taxon>Dikarya</taxon>
        <taxon>Basidiomycota</taxon>
        <taxon>Agaricomycotina</taxon>
        <taxon>Agaricomycetes</taxon>
        <taxon>Agaricomycetidae</taxon>
        <taxon>Agaricales</taxon>
        <taxon>Agaricales incertae sedis</taxon>
        <taxon>Dendrothele</taxon>
    </lineage>
</organism>
<dbReference type="InterPro" id="IPR050538">
    <property type="entry name" value="MAP_kinase_kinase_kinase"/>
</dbReference>
<feature type="compositionally biased region" description="Polar residues" evidence="5">
    <location>
        <begin position="1"/>
        <end position="18"/>
    </location>
</feature>
<name>A0A4S8LBP8_DENBC</name>
<gene>
    <name evidence="7" type="ORF">K435DRAFT_868624</name>
</gene>
<reference evidence="7 8" key="1">
    <citation type="journal article" date="2019" name="Nat. Ecol. Evol.">
        <title>Megaphylogeny resolves global patterns of mushroom evolution.</title>
        <authorList>
            <person name="Varga T."/>
            <person name="Krizsan K."/>
            <person name="Foldi C."/>
            <person name="Dima B."/>
            <person name="Sanchez-Garcia M."/>
            <person name="Sanchez-Ramirez S."/>
            <person name="Szollosi G.J."/>
            <person name="Szarkandi J.G."/>
            <person name="Papp V."/>
            <person name="Albert L."/>
            <person name="Andreopoulos W."/>
            <person name="Angelini C."/>
            <person name="Antonin V."/>
            <person name="Barry K.W."/>
            <person name="Bougher N.L."/>
            <person name="Buchanan P."/>
            <person name="Buyck B."/>
            <person name="Bense V."/>
            <person name="Catcheside P."/>
            <person name="Chovatia M."/>
            <person name="Cooper J."/>
            <person name="Damon W."/>
            <person name="Desjardin D."/>
            <person name="Finy P."/>
            <person name="Geml J."/>
            <person name="Haridas S."/>
            <person name="Hughes K."/>
            <person name="Justo A."/>
            <person name="Karasinski D."/>
            <person name="Kautmanova I."/>
            <person name="Kiss B."/>
            <person name="Kocsube S."/>
            <person name="Kotiranta H."/>
            <person name="LaButti K.M."/>
            <person name="Lechner B.E."/>
            <person name="Liimatainen K."/>
            <person name="Lipzen A."/>
            <person name="Lukacs Z."/>
            <person name="Mihaltcheva S."/>
            <person name="Morgado L.N."/>
            <person name="Niskanen T."/>
            <person name="Noordeloos M.E."/>
            <person name="Ohm R.A."/>
            <person name="Ortiz-Santana B."/>
            <person name="Ovrebo C."/>
            <person name="Racz N."/>
            <person name="Riley R."/>
            <person name="Savchenko A."/>
            <person name="Shiryaev A."/>
            <person name="Soop K."/>
            <person name="Spirin V."/>
            <person name="Szebenyi C."/>
            <person name="Tomsovsky M."/>
            <person name="Tulloss R.E."/>
            <person name="Uehling J."/>
            <person name="Grigoriev I.V."/>
            <person name="Vagvolgyi C."/>
            <person name="Papp T."/>
            <person name="Martin F.M."/>
            <person name="Miettinen O."/>
            <person name="Hibbett D.S."/>
            <person name="Nagy L.G."/>
        </authorList>
    </citation>
    <scope>NUCLEOTIDE SEQUENCE [LARGE SCALE GENOMIC DNA]</scope>
    <source>
        <strain evidence="7 8">CBS 962.96</strain>
    </source>
</reference>
<dbReference type="PANTHER" id="PTHR48016:SF48">
    <property type="entry name" value="SERINE_THREONINE-PROTEIN KINASE BCK1_SLK1_SSP31"/>
    <property type="match status" value="1"/>
</dbReference>
<dbReference type="AlphaFoldDB" id="A0A4S8LBP8"/>
<keyword evidence="4" id="KW-0067">ATP-binding</keyword>
<dbReference type="PANTHER" id="PTHR48016">
    <property type="entry name" value="MAP KINASE KINASE KINASE SSK2-RELATED-RELATED"/>
    <property type="match status" value="1"/>
</dbReference>
<dbReference type="SUPFAM" id="SSF56112">
    <property type="entry name" value="Protein kinase-like (PK-like)"/>
    <property type="match status" value="1"/>
</dbReference>
<evidence type="ECO:0000256" key="2">
    <source>
        <dbReference type="ARBA" id="ARBA00022741"/>
    </source>
</evidence>
<proteinExistence type="predicted"/>
<dbReference type="GO" id="GO:0004672">
    <property type="term" value="F:protein kinase activity"/>
    <property type="evidence" value="ECO:0007669"/>
    <property type="project" value="InterPro"/>
</dbReference>
<keyword evidence="8" id="KW-1185">Reference proteome</keyword>
<feature type="domain" description="Protein kinase" evidence="6">
    <location>
        <begin position="51"/>
        <end position="337"/>
    </location>
</feature>
<evidence type="ECO:0000259" key="6">
    <source>
        <dbReference type="PROSITE" id="PS50011"/>
    </source>
</evidence>
<dbReference type="GO" id="GO:0005524">
    <property type="term" value="F:ATP binding"/>
    <property type="evidence" value="ECO:0007669"/>
    <property type="project" value="UniProtKB-KW"/>
</dbReference>
<dbReference type="InterPro" id="IPR000719">
    <property type="entry name" value="Prot_kinase_dom"/>
</dbReference>
<evidence type="ECO:0000256" key="5">
    <source>
        <dbReference type="SAM" id="MobiDB-lite"/>
    </source>
</evidence>
<dbReference type="Pfam" id="PF00069">
    <property type="entry name" value="Pkinase"/>
    <property type="match status" value="1"/>
</dbReference>
<keyword evidence="1" id="KW-0808">Transferase</keyword>
<keyword evidence="3 7" id="KW-0418">Kinase</keyword>